<evidence type="ECO:0000313" key="2">
    <source>
        <dbReference type="EMBL" id="KAF4658208.1"/>
    </source>
</evidence>
<dbReference type="AlphaFoldDB" id="A0A7J6LFZ7"/>
<organism evidence="2 3">
    <name type="scientific">Perkinsus chesapeaki</name>
    <name type="common">Clam parasite</name>
    <name type="synonym">Perkinsus andrewsi</name>
    <dbReference type="NCBI Taxonomy" id="330153"/>
    <lineage>
        <taxon>Eukaryota</taxon>
        <taxon>Sar</taxon>
        <taxon>Alveolata</taxon>
        <taxon>Perkinsozoa</taxon>
        <taxon>Perkinsea</taxon>
        <taxon>Perkinsida</taxon>
        <taxon>Perkinsidae</taxon>
        <taxon>Perkinsus</taxon>
    </lineage>
</organism>
<feature type="compositionally biased region" description="Low complexity" evidence="1">
    <location>
        <begin position="1"/>
        <end position="13"/>
    </location>
</feature>
<accession>A0A7J6LFZ7</accession>
<feature type="region of interest" description="Disordered" evidence="1">
    <location>
        <begin position="308"/>
        <end position="385"/>
    </location>
</feature>
<dbReference type="PANTHER" id="PTHR41747">
    <property type="entry name" value="CHROMOSOME UNDETERMINED SCAFFOLD_128, WHOLE GENOME SHOTGUN SEQUENCE"/>
    <property type="match status" value="1"/>
</dbReference>
<feature type="region of interest" description="Disordered" evidence="1">
    <location>
        <begin position="55"/>
        <end position="98"/>
    </location>
</feature>
<dbReference type="OrthoDB" id="250654at2759"/>
<gene>
    <name evidence="2" type="primary">UTP6_1</name>
    <name evidence="2" type="ORF">FOL47_008120</name>
</gene>
<dbReference type="PANTHER" id="PTHR41747:SF1">
    <property type="entry name" value="CHROMOSOME UNDETERMINED SCAFFOLD_128, WHOLE GENOME SHOTGUN SEQUENCE"/>
    <property type="match status" value="1"/>
</dbReference>
<dbReference type="Proteomes" id="UP000591131">
    <property type="component" value="Unassembled WGS sequence"/>
</dbReference>
<protein>
    <submittedName>
        <fullName evidence="2">U3 snoRNP protein</fullName>
    </submittedName>
</protein>
<proteinExistence type="predicted"/>
<feature type="compositionally biased region" description="Acidic residues" evidence="1">
    <location>
        <begin position="313"/>
        <end position="326"/>
    </location>
</feature>
<evidence type="ECO:0000256" key="1">
    <source>
        <dbReference type="SAM" id="MobiDB-lite"/>
    </source>
</evidence>
<name>A0A7J6LFZ7_PERCH</name>
<comment type="caution">
    <text evidence="2">The sequence shown here is derived from an EMBL/GenBank/DDBJ whole genome shotgun (WGS) entry which is preliminary data.</text>
</comment>
<sequence>MTIEAAVEVSSASPSPPPVVGPGEPSIPMTVEPASGLGNFKGVMLCNRPSDVEAERRAALDSKGPPPFKSSVAITHNDPLGLTPPHAVAGPAVSRPKRTAAPTAALRKHTEWLRAFAEEVAAKKAVREQLAKKENEKLKRISEFAAKQREDVRRVIWGSVICRNAPKSGWRPKYFNSPSKPAALGSVGKVGNGQVVEASVTDEKENTDAATERECRMEEAIRGKKRKCGKRQGSKTRPMWSLTEEQALEAAQVDEEELLAFAESVDFDQYINDLEFRTALAVMKDRAGRLSREEEKFRKALQEAYEKELASEGAEEGNSEEEECDDGIGSISGIGFEDSASQQKGPDDASSSVSSMSVTSSVAMRARATAEDGRPMWDAKPLPVDDETQSIVSQALKENHKIRSIHNERSVRGVLETLASKGGSRGGGGVDGQLEERSAASLRALQELMAKPATRPLVVVSRDAAIEKELDPSNMPYLYRCPSI</sequence>
<feature type="compositionally biased region" description="Low complexity" evidence="1">
    <location>
        <begin position="350"/>
        <end position="362"/>
    </location>
</feature>
<dbReference type="EMBL" id="JAAPAO010000504">
    <property type="protein sequence ID" value="KAF4658208.1"/>
    <property type="molecule type" value="Genomic_DNA"/>
</dbReference>
<feature type="compositionally biased region" description="Basic and acidic residues" evidence="1">
    <location>
        <begin position="368"/>
        <end position="377"/>
    </location>
</feature>
<evidence type="ECO:0000313" key="3">
    <source>
        <dbReference type="Proteomes" id="UP000591131"/>
    </source>
</evidence>
<keyword evidence="3" id="KW-1185">Reference proteome</keyword>
<reference evidence="2 3" key="1">
    <citation type="submission" date="2020-04" db="EMBL/GenBank/DDBJ databases">
        <title>Perkinsus chesapeaki whole genome sequence.</title>
        <authorList>
            <person name="Bogema D.R."/>
        </authorList>
    </citation>
    <scope>NUCLEOTIDE SEQUENCE [LARGE SCALE GENOMIC DNA]</scope>
    <source>
        <strain evidence="2">ATCC PRA-425</strain>
    </source>
</reference>
<feature type="region of interest" description="Disordered" evidence="1">
    <location>
        <begin position="1"/>
        <end position="33"/>
    </location>
</feature>